<dbReference type="Proteomes" id="UP000774326">
    <property type="component" value="Unassembled WGS sequence"/>
</dbReference>
<feature type="region of interest" description="Disordered" evidence="1">
    <location>
        <begin position="268"/>
        <end position="375"/>
    </location>
</feature>
<accession>A0A9P8Q465</accession>
<reference evidence="3" key="2">
    <citation type="submission" date="2021-01" db="EMBL/GenBank/DDBJ databases">
        <authorList>
            <person name="Schikora-Tamarit M.A."/>
        </authorList>
    </citation>
    <scope>NUCLEOTIDE SEQUENCE</scope>
    <source>
        <strain evidence="3">CBS2887</strain>
    </source>
</reference>
<organism evidence="3 4">
    <name type="scientific">Wickerhamomyces pijperi</name>
    <name type="common">Yeast</name>
    <name type="synonym">Pichia pijperi</name>
    <dbReference type="NCBI Taxonomy" id="599730"/>
    <lineage>
        <taxon>Eukaryota</taxon>
        <taxon>Fungi</taxon>
        <taxon>Dikarya</taxon>
        <taxon>Ascomycota</taxon>
        <taxon>Saccharomycotina</taxon>
        <taxon>Saccharomycetes</taxon>
        <taxon>Phaffomycetales</taxon>
        <taxon>Wickerhamomycetaceae</taxon>
        <taxon>Wickerhamomyces</taxon>
    </lineage>
</organism>
<feature type="compositionally biased region" description="Low complexity" evidence="1">
    <location>
        <begin position="308"/>
        <end position="324"/>
    </location>
</feature>
<dbReference type="Pfam" id="PF00615">
    <property type="entry name" value="RGS"/>
    <property type="match status" value="1"/>
</dbReference>
<keyword evidence="4" id="KW-1185">Reference proteome</keyword>
<dbReference type="InterPro" id="IPR044926">
    <property type="entry name" value="RGS_subdomain_2"/>
</dbReference>
<protein>
    <recommendedName>
        <fullName evidence="2">RGS domain-containing protein</fullName>
    </recommendedName>
</protein>
<dbReference type="PROSITE" id="PS50132">
    <property type="entry name" value="RGS"/>
    <property type="match status" value="1"/>
</dbReference>
<proteinExistence type="predicted"/>
<dbReference type="AlphaFoldDB" id="A0A9P8Q465"/>
<reference evidence="3" key="1">
    <citation type="journal article" date="2021" name="Open Biol.">
        <title>Shared evolutionary footprints suggest mitochondrial oxidative damage underlies multiple complex I losses in fungi.</title>
        <authorList>
            <person name="Schikora-Tamarit M.A."/>
            <person name="Marcet-Houben M."/>
            <person name="Nosek J."/>
            <person name="Gabaldon T."/>
        </authorList>
    </citation>
    <scope>NUCLEOTIDE SEQUENCE</scope>
    <source>
        <strain evidence="3">CBS2887</strain>
    </source>
</reference>
<gene>
    <name evidence="3" type="ORF">WICPIJ_005312</name>
</gene>
<dbReference type="OrthoDB" id="4097096at2759"/>
<feature type="compositionally biased region" description="Polar residues" evidence="1">
    <location>
        <begin position="353"/>
        <end position="368"/>
    </location>
</feature>
<evidence type="ECO:0000313" key="3">
    <source>
        <dbReference type="EMBL" id="KAH3683723.1"/>
    </source>
</evidence>
<name>A0A9P8Q465_WICPI</name>
<feature type="domain" description="RGS" evidence="2">
    <location>
        <begin position="44"/>
        <end position="262"/>
    </location>
</feature>
<evidence type="ECO:0000313" key="4">
    <source>
        <dbReference type="Proteomes" id="UP000774326"/>
    </source>
</evidence>
<dbReference type="SUPFAM" id="SSF48097">
    <property type="entry name" value="Regulator of G-protein signaling, RGS"/>
    <property type="match status" value="1"/>
</dbReference>
<dbReference type="Gene3D" id="1.10.167.10">
    <property type="entry name" value="Regulator of G-protein Signalling 4, domain 2"/>
    <property type="match status" value="1"/>
</dbReference>
<dbReference type="EMBL" id="JAEUBG010002982">
    <property type="protein sequence ID" value="KAH3683723.1"/>
    <property type="molecule type" value="Genomic_DNA"/>
</dbReference>
<comment type="caution">
    <text evidence="3">The sequence shown here is derived from an EMBL/GenBank/DDBJ whole genome shotgun (WGS) entry which is preliminary data.</text>
</comment>
<dbReference type="InterPro" id="IPR036305">
    <property type="entry name" value="RGS_sf"/>
</dbReference>
<feature type="compositionally biased region" description="Low complexity" evidence="1">
    <location>
        <begin position="286"/>
        <end position="298"/>
    </location>
</feature>
<evidence type="ECO:0000259" key="2">
    <source>
        <dbReference type="PROSITE" id="PS50132"/>
    </source>
</evidence>
<evidence type="ECO:0000256" key="1">
    <source>
        <dbReference type="SAM" id="MobiDB-lite"/>
    </source>
</evidence>
<sequence length="387" mass="44297">MTSSHVPSLEALINQCCEDYYSGQGKSGEDIQQRQKGHYDSFAFKQFISDLHCQENLKFLVEIYHYEKIWNKVFKKKYSVLKCKSVSSNETVPARRKGSIEEKSGDFFREDRQNSNPSMVSNGYDLDSVDIENLKRELHLTNEELSLNWSSLFKKGYDDSEEHCDQPESCLCERPETLNTANSKKIQTYLLGQLSLKFEDIIENYIQKNSPYEINLPTEIYDLIVKDVSNPRILYHSPSIFLKGKNHIVQLLRENIYFKFLKYEQRGLEKKKENQPAETIDKTHPSKPAISSPAPIKATTARPQPMKHNNSSTSTAHSSSSASSLTSKFHIPYHRKSTTPSPEPASNCDEAGRSNSNESQTSLNSDNSAKTHGEKIWKKFMKFKIGK</sequence>
<dbReference type="InterPro" id="IPR016137">
    <property type="entry name" value="RGS"/>
</dbReference>
<feature type="compositionally biased region" description="Basic and acidic residues" evidence="1">
    <location>
        <begin position="268"/>
        <end position="284"/>
    </location>
</feature>